<feature type="transmembrane region" description="Helical" evidence="7">
    <location>
        <begin position="466"/>
        <end position="490"/>
    </location>
</feature>
<keyword evidence="2" id="KW-0328">Glycosyltransferase</keyword>
<keyword evidence="3" id="KW-0808">Transferase</keyword>
<sequence length="536" mass="59384">MILLSLLATFGVLAYATFLLNPDNRGDLLPYLMVIIAEAVIVFHIMLAMCTILAGAKGPRDEAFWAARTALFGGAEPSVGTPMVIAGHRVAVDVFITTYGEPVEILRRTVLAARDLRGEHLTWVLDDGHSDEVKAMAAELGVRYVRRLSSGGAKAGNINHALSLSRGEFFCIFDADFVPDPEFLVETVPFFVDQNVAFVQTPQVYGNMHSFIARGAGYMQSVFYRFIQPGRNHFNAAFCVGTNVIFRRAAINDVGGMYTGSKSEDVWTSLMLHERGWRTIYISDPLAVGDAPETIEDYTRQQTRWATGGFEILLNRNPLSPRVSLTLDQRLMYLVTATHYMTGLAPGILLFVPALEIYLDLRPMDLSISVSSWLLFYCGLYGMQILLAAYTVGSFRWEVLTLAAVSFPIYGKALINAFLGRDQKWHVTGSAGQRSSPFNSIQAQVAVLVFLLVTSAVAVWRDTANWHLTLATIWNVINTLIILAFVILALRESSAMRREARIARREARKQKASEPVDPESITVAARNQTEIVEVTA</sequence>
<dbReference type="PANTHER" id="PTHR43867:SF2">
    <property type="entry name" value="CELLULOSE SYNTHASE CATALYTIC SUBUNIT A [UDP-FORMING]"/>
    <property type="match status" value="1"/>
</dbReference>
<dbReference type="PANTHER" id="PTHR43867">
    <property type="entry name" value="CELLULOSE SYNTHASE CATALYTIC SUBUNIT A [UDP-FORMING]"/>
    <property type="match status" value="1"/>
</dbReference>
<dbReference type="InterPro" id="IPR001173">
    <property type="entry name" value="Glyco_trans_2-like"/>
</dbReference>
<evidence type="ECO:0000256" key="3">
    <source>
        <dbReference type="ARBA" id="ARBA00022679"/>
    </source>
</evidence>
<protein>
    <submittedName>
        <fullName evidence="9">Cellulose synthase (UDP-forming)</fullName>
    </submittedName>
</protein>
<keyword evidence="6 7" id="KW-0472">Membrane</keyword>
<feature type="transmembrane region" description="Helical" evidence="7">
    <location>
        <begin position="372"/>
        <end position="392"/>
    </location>
</feature>
<evidence type="ECO:0000256" key="1">
    <source>
        <dbReference type="ARBA" id="ARBA00004141"/>
    </source>
</evidence>
<dbReference type="OrthoDB" id="9806824at2"/>
<dbReference type="GO" id="GO:0016758">
    <property type="term" value="F:hexosyltransferase activity"/>
    <property type="evidence" value="ECO:0007669"/>
    <property type="project" value="TreeGrafter"/>
</dbReference>
<dbReference type="Proteomes" id="UP000295371">
    <property type="component" value="Unassembled WGS sequence"/>
</dbReference>
<dbReference type="EMBL" id="SOAW01000001">
    <property type="protein sequence ID" value="TDT34055.1"/>
    <property type="molecule type" value="Genomic_DNA"/>
</dbReference>
<evidence type="ECO:0000259" key="8">
    <source>
        <dbReference type="Pfam" id="PF13632"/>
    </source>
</evidence>
<gene>
    <name evidence="9" type="ORF">CLV29_1701</name>
</gene>
<evidence type="ECO:0000256" key="7">
    <source>
        <dbReference type="SAM" id="Phobius"/>
    </source>
</evidence>
<comment type="subcellular location">
    <subcellularLocation>
        <location evidence="1">Membrane</location>
        <topology evidence="1">Multi-pass membrane protein</topology>
    </subcellularLocation>
</comment>
<feature type="domain" description="Glycosyltransferase 2-like" evidence="8">
    <location>
        <begin position="171"/>
        <end position="380"/>
    </location>
</feature>
<name>A0A4R7J9N5_9ACTN</name>
<dbReference type="Pfam" id="PF13632">
    <property type="entry name" value="Glyco_trans_2_3"/>
    <property type="match status" value="1"/>
</dbReference>
<dbReference type="RefSeq" id="WP_133754479.1">
    <property type="nucleotide sequence ID" value="NZ_SOAW01000001.1"/>
</dbReference>
<dbReference type="AlphaFoldDB" id="A0A4R7J9N5"/>
<feature type="transmembrane region" description="Helical" evidence="7">
    <location>
        <begin position="30"/>
        <end position="54"/>
    </location>
</feature>
<comment type="caution">
    <text evidence="9">The sequence shown here is derived from an EMBL/GenBank/DDBJ whole genome shotgun (WGS) entry which is preliminary data.</text>
</comment>
<evidence type="ECO:0000313" key="9">
    <source>
        <dbReference type="EMBL" id="TDT34055.1"/>
    </source>
</evidence>
<dbReference type="CDD" id="cd06421">
    <property type="entry name" value="CESA_CelA_like"/>
    <property type="match status" value="1"/>
</dbReference>
<evidence type="ECO:0000313" key="10">
    <source>
        <dbReference type="Proteomes" id="UP000295371"/>
    </source>
</evidence>
<evidence type="ECO:0000256" key="4">
    <source>
        <dbReference type="ARBA" id="ARBA00022692"/>
    </source>
</evidence>
<dbReference type="SUPFAM" id="SSF53448">
    <property type="entry name" value="Nucleotide-diphospho-sugar transferases"/>
    <property type="match status" value="1"/>
</dbReference>
<evidence type="ECO:0000256" key="2">
    <source>
        <dbReference type="ARBA" id="ARBA00022676"/>
    </source>
</evidence>
<dbReference type="Gene3D" id="3.90.550.10">
    <property type="entry name" value="Spore Coat Polysaccharide Biosynthesis Protein SpsA, Chain A"/>
    <property type="match status" value="1"/>
</dbReference>
<keyword evidence="5 7" id="KW-1133">Transmembrane helix</keyword>
<dbReference type="GO" id="GO:0005886">
    <property type="term" value="C:plasma membrane"/>
    <property type="evidence" value="ECO:0007669"/>
    <property type="project" value="TreeGrafter"/>
</dbReference>
<feature type="transmembrane region" description="Helical" evidence="7">
    <location>
        <begin position="441"/>
        <end position="460"/>
    </location>
</feature>
<reference evidence="9 10" key="1">
    <citation type="submission" date="2019-03" db="EMBL/GenBank/DDBJ databases">
        <title>Genomic Encyclopedia of Archaeal and Bacterial Type Strains, Phase II (KMG-II): from individual species to whole genera.</title>
        <authorList>
            <person name="Goeker M."/>
        </authorList>
    </citation>
    <scope>NUCLEOTIDE SEQUENCE [LARGE SCALE GENOMIC DNA]</scope>
    <source>
        <strain evidence="9 10">DSM 24323</strain>
    </source>
</reference>
<accession>A0A4R7J9N5</accession>
<keyword evidence="4 7" id="KW-0812">Transmembrane</keyword>
<organism evidence="9 10">
    <name type="scientific">Naumannella halotolerans</name>
    <dbReference type="NCBI Taxonomy" id="993414"/>
    <lineage>
        <taxon>Bacteria</taxon>
        <taxon>Bacillati</taxon>
        <taxon>Actinomycetota</taxon>
        <taxon>Actinomycetes</taxon>
        <taxon>Propionibacteriales</taxon>
        <taxon>Propionibacteriaceae</taxon>
        <taxon>Naumannella</taxon>
    </lineage>
</organism>
<dbReference type="InterPro" id="IPR050321">
    <property type="entry name" value="Glycosyltr_2/OpgH_subfam"/>
</dbReference>
<dbReference type="InterPro" id="IPR029044">
    <property type="entry name" value="Nucleotide-diphossugar_trans"/>
</dbReference>
<keyword evidence="10" id="KW-1185">Reference proteome</keyword>
<evidence type="ECO:0000256" key="5">
    <source>
        <dbReference type="ARBA" id="ARBA00022989"/>
    </source>
</evidence>
<evidence type="ECO:0000256" key="6">
    <source>
        <dbReference type="ARBA" id="ARBA00023136"/>
    </source>
</evidence>
<feature type="transmembrane region" description="Helical" evidence="7">
    <location>
        <begin position="331"/>
        <end position="352"/>
    </location>
</feature>
<proteinExistence type="predicted"/>